<dbReference type="Proteomes" id="UP001225761">
    <property type="component" value="Unassembled WGS sequence"/>
</dbReference>
<evidence type="ECO:0008006" key="4">
    <source>
        <dbReference type="Google" id="ProtNLM"/>
    </source>
</evidence>
<comment type="caution">
    <text evidence="2">The sequence shown here is derived from an EMBL/GenBank/DDBJ whole genome shotgun (WGS) entry which is preliminary data.</text>
</comment>
<evidence type="ECO:0000256" key="1">
    <source>
        <dbReference type="SAM" id="Phobius"/>
    </source>
</evidence>
<evidence type="ECO:0000313" key="2">
    <source>
        <dbReference type="EMBL" id="MDI9876237.1"/>
    </source>
</evidence>
<proteinExistence type="predicted"/>
<dbReference type="RefSeq" id="WP_283382595.1">
    <property type="nucleotide sequence ID" value="NZ_JASHIE010000012.1"/>
</dbReference>
<accession>A0ABT6Z539</accession>
<gene>
    <name evidence="2" type="ORF">QM481_16995</name>
</gene>
<feature type="transmembrane region" description="Helical" evidence="1">
    <location>
        <begin position="34"/>
        <end position="59"/>
    </location>
</feature>
<keyword evidence="1" id="KW-0472">Membrane</keyword>
<organism evidence="2 3">
    <name type="scientific">Flectobacillus rivi</name>
    <dbReference type="NCBI Taxonomy" id="2984209"/>
    <lineage>
        <taxon>Bacteria</taxon>
        <taxon>Pseudomonadati</taxon>
        <taxon>Bacteroidota</taxon>
        <taxon>Cytophagia</taxon>
        <taxon>Cytophagales</taxon>
        <taxon>Flectobacillaceae</taxon>
        <taxon>Flectobacillus</taxon>
    </lineage>
</organism>
<protein>
    <recommendedName>
        <fullName evidence="4">Bacteriocin</fullName>
    </recommendedName>
</protein>
<evidence type="ECO:0000313" key="3">
    <source>
        <dbReference type="Proteomes" id="UP001225761"/>
    </source>
</evidence>
<reference evidence="2 3" key="1">
    <citation type="submission" date="2023-05" db="EMBL/GenBank/DDBJ databases">
        <title>Novel species of genus Flectobacillus isolated from stream in China.</title>
        <authorList>
            <person name="Lu H."/>
        </authorList>
    </citation>
    <scope>NUCLEOTIDE SEQUENCE [LARGE SCALE GENOMIC DNA]</scope>
    <source>
        <strain evidence="2 3">LFS242W</strain>
    </source>
</reference>
<sequence>MKKKLSSELENIQGGGPVCDFATGAIAGWGISGLIVGGIAATGGMALALGGLALSLYCAGKNAV</sequence>
<dbReference type="EMBL" id="JASHIE010000012">
    <property type="protein sequence ID" value="MDI9876237.1"/>
    <property type="molecule type" value="Genomic_DNA"/>
</dbReference>
<name>A0ABT6Z539_9BACT</name>
<keyword evidence="1" id="KW-1133">Transmembrane helix</keyword>
<keyword evidence="1" id="KW-0812">Transmembrane</keyword>
<keyword evidence="3" id="KW-1185">Reference proteome</keyword>